<evidence type="ECO:0000256" key="1">
    <source>
        <dbReference type="SAM" id="MobiDB-lite"/>
    </source>
</evidence>
<dbReference type="EMBL" id="KB445557">
    <property type="protein sequence ID" value="EMC95204.1"/>
    <property type="molecule type" value="Genomic_DNA"/>
</dbReference>
<feature type="region of interest" description="Disordered" evidence="1">
    <location>
        <begin position="224"/>
        <end position="391"/>
    </location>
</feature>
<dbReference type="RefSeq" id="XP_007677773.1">
    <property type="nucleotide sequence ID" value="XM_007679583.1"/>
</dbReference>
<dbReference type="KEGG" id="bcom:BAUCODRAFT_530240"/>
<feature type="compositionally biased region" description="Basic and acidic residues" evidence="1">
    <location>
        <begin position="285"/>
        <end position="298"/>
    </location>
</feature>
<dbReference type="eggNOG" id="ENOG502R9FP">
    <property type="taxonomic scope" value="Eukaryota"/>
</dbReference>
<keyword evidence="3" id="KW-1185">Reference proteome</keyword>
<name>M2N7Z0_BAUPA</name>
<dbReference type="GeneID" id="19115208"/>
<feature type="compositionally biased region" description="Pro residues" evidence="1">
    <location>
        <begin position="243"/>
        <end position="268"/>
    </location>
</feature>
<protein>
    <submittedName>
        <fullName evidence="2">Uncharacterized protein</fullName>
    </submittedName>
</protein>
<evidence type="ECO:0000313" key="3">
    <source>
        <dbReference type="Proteomes" id="UP000011761"/>
    </source>
</evidence>
<proteinExistence type="predicted"/>
<dbReference type="HOGENOM" id="CLU_639318_0_0_1"/>
<gene>
    <name evidence="2" type="ORF">BAUCODRAFT_530240</name>
</gene>
<sequence>MCFQGFVYFACGHSRIVYNDCAVATTTGLPYFNRTLCPNYTIDHQQAPNPCGLGGFYCSHDQAGTLFDQYYAQFRAAENSLRNADMVLANIRSKVPRLRQEVQRSGMTPKQLRAHHSVITFTNQLNRSTQQQAAALRAIAAAQKILLQGIAYYQLRAQWVQNGGNPANFLPFVPSVEYGQVPTQPRDRMYLPGTQAPAAPNLIASENTSSQPTQQALIPITRYPLSPDRSDELAAPTYNTPILPNPYPVPASFPPSSGDPPPMQPPVLPANRDGRRRKARTPAPLRKDSVIELEDSVRRSTRVRGKRVSYAESSDSASREASPIKSDITGFTPERSEASSSPPKKGRPRKKAKMEEVMDPFTLSTSLGQKMADWSKRGGGPTKTPSPLAHGPLFGLGELSQVTSLRTQGPSLGEVAVSLRARRSADFKA</sequence>
<evidence type="ECO:0000313" key="2">
    <source>
        <dbReference type="EMBL" id="EMC95204.1"/>
    </source>
</evidence>
<feature type="compositionally biased region" description="Low complexity" evidence="1">
    <location>
        <begin position="310"/>
        <end position="321"/>
    </location>
</feature>
<reference evidence="2 3" key="1">
    <citation type="journal article" date="2012" name="PLoS Pathog.">
        <title>Diverse lifestyles and strategies of plant pathogenesis encoded in the genomes of eighteen Dothideomycetes fungi.</title>
        <authorList>
            <person name="Ohm R.A."/>
            <person name="Feau N."/>
            <person name="Henrissat B."/>
            <person name="Schoch C.L."/>
            <person name="Horwitz B.A."/>
            <person name="Barry K.W."/>
            <person name="Condon B.J."/>
            <person name="Copeland A.C."/>
            <person name="Dhillon B."/>
            <person name="Glaser F."/>
            <person name="Hesse C.N."/>
            <person name="Kosti I."/>
            <person name="LaButti K."/>
            <person name="Lindquist E.A."/>
            <person name="Lucas S."/>
            <person name="Salamov A.A."/>
            <person name="Bradshaw R.E."/>
            <person name="Ciuffetti L."/>
            <person name="Hamelin R.C."/>
            <person name="Kema G.H.J."/>
            <person name="Lawrence C."/>
            <person name="Scott J.A."/>
            <person name="Spatafora J.W."/>
            <person name="Turgeon B.G."/>
            <person name="de Wit P.J.G.M."/>
            <person name="Zhong S."/>
            <person name="Goodwin S.B."/>
            <person name="Grigoriev I.V."/>
        </authorList>
    </citation>
    <scope>NUCLEOTIDE SEQUENCE [LARGE SCALE GENOMIC DNA]</scope>
    <source>
        <strain evidence="2 3">UAMH 10762</strain>
    </source>
</reference>
<accession>M2N7Z0</accession>
<dbReference type="AlphaFoldDB" id="M2N7Z0"/>
<dbReference type="OrthoDB" id="3640218at2759"/>
<organism evidence="2 3">
    <name type="scientific">Baudoinia panamericana (strain UAMH 10762)</name>
    <name type="common">Angels' share fungus</name>
    <name type="synonym">Baudoinia compniacensis (strain UAMH 10762)</name>
    <dbReference type="NCBI Taxonomy" id="717646"/>
    <lineage>
        <taxon>Eukaryota</taxon>
        <taxon>Fungi</taxon>
        <taxon>Dikarya</taxon>
        <taxon>Ascomycota</taxon>
        <taxon>Pezizomycotina</taxon>
        <taxon>Dothideomycetes</taxon>
        <taxon>Dothideomycetidae</taxon>
        <taxon>Mycosphaerellales</taxon>
        <taxon>Teratosphaeriaceae</taxon>
        <taxon>Baudoinia</taxon>
    </lineage>
</organism>
<dbReference type="Proteomes" id="UP000011761">
    <property type="component" value="Unassembled WGS sequence"/>
</dbReference>